<evidence type="ECO:0000313" key="3">
    <source>
        <dbReference type="EMBL" id="RCI05362.1"/>
    </source>
</evidence>
<dbReference type="EMBL" id="PJQM01000408">
    <property type="protein sequence ID" value="RCI05362.1"/>
    <property type="molecule type" value="Genomic_DNA"/>
</dbReference>
<evidence type="ECO:0000313" key="4">
    <source>
        <dbReference type="Proteomes" id="UP000253551"/>
    </source>
</evidence>
<evidence type="ECO:0000256" key="2">
    <source>
        <dbReference type="SAM" id="Phobius"/>
    </source>
</evidence>
<feature type="compositionally biased region" description="Polar residues" evidence="1">
    <location>
        <begin position="83"/>
        <end position="98"/>
    </location>
</feature>
<feature type="region of interest" description="Disordered" evidence="1">
    <location>
        <begin position="1"/>
        <end position="31"/>
    </location>
</feature>
<keyword evidence="2" id="KW-0812">Transmembrane</keyword>
<feature type="transmembrane region" description="Helical" evidence="2">
    <location>
        <begin position="127"/>
        <end position="150"/>
    </location>
</feature>
<protein>
    <submittedName>
        <fullName evidence="3">Uncharacterized protein</fullName>
    </submittedName>
</protein>
<dbReference type="OrthoDB" id="10367088at2759"/>
<organism evidence="3 4">
    <name type="scientific">Rhizopus stolonifer</name>
    <name type="common">Rhizopus nigricans</name>
    <dbReference type="NCBI Taxonomy" id="4846"/>
    <lineage>
        <taxon>Eukaryota</taxon>
        <taxon>Fungi</taxon>
        <taxon>Fungi incertae sedis</taxon>
        <taxon>Mucoromycota</taxon>
        <taxon>Mucoromycotina</taxon>
        <taxon>Mucoromycetes</taxon>
        <taxon>Mucorales</taxon>
        <taxon>Mucorineae</taxon>
        <taxon>Rhizopodaceae</taxon>
        <taxon>Rhizopus</taxon>
    </lineage>
</organism>
<dbReference type="AlphaFoldDB" id="A0A367KU22"/>
<proteinExistence type="predicted"/>
<reference evidence="3 4" key="1">
    <citation type="journal article" date="2018" name="G3 (Bethesda)">
        <title>Phylogenetic and Phylogenomic Definition of Rhizopus Species.</title>
        <authorList>
            <person name="Gryganskyi A.P."/>
            <person name="Golan J."/>
            <person name="Dolatabadi S."/>
            <person name="Mondo S."/>
            <person name="Robb S."/>
            <person name="Idnurm A."/>
            <person name="Muszewska A."/>
            <person name="Steczkiewicz K."/>
            <person name="Masonjones S."/>
            <person name="Liao H.L."/>
            <person name="Gajdeczka M.T."/>
            <person name="Anike F."/>
            <person name="Vuek A."/>
            <person name="Anishchenko I.M."/>
            <person name="Voigt K."/>
            <person name="de Hoog G.S."/>
            <person name="Smith M.E."/>
            <person name="Heitman J."/>
            <person name="Vilgalys R."/>
            <person name="Stajich J.E."/>
        </authorList>
    </citation>
    <scope>NUCLEOTIDE SEQUENCE [LARGE SCALE GENOMIC DNA]</scope>
    <source>
        <strain evidence="3 4">LSU 92-RS-03</strain>
    </source>
</reference>
<feature type="region of interest" description="Disordered" evidence="1">
    <location>
        <begin position="80"/>
        <end position="100"/>
    </location>
</feature>
<name>A0A367KU22_RHIST</name>
<keyword evidence="2" id="KW-1133">Transmembrane helix</keyword>
<keyword evidence="4" id="KW-1185">Reference proteome</keyword>
<accession>A0A367KU22</accession>
<evidence type="ECO:0000256" key="1">
    <source>
        <dbReference type="SAM" id="MobiDB-lite"/>
    </source>
</evidence>
<keyword evidence="2" id="KW-0472">Membrane</keyword>
<sequence>MTDKYQCNNGRKSSSATIVPPPEINSHSNNNLKLSLPPLKINTNTNPTSVTLNHITTSCKPIHYLQKILERLKNKRSTELYKQEQTTQNSFHDLSPGSTAIEDEEGQCDRYYTTASPITPQKRTLKAWTTAVLMIIIGIFIGVTFVFMGLGKAMISEEEQTTNSSTSTTLTASSKTLASVSATATVTVTITSLMTSTIYAVET</sequence>
<comment type="caution">
    <text evidence="3">The sequence shown here is derived from an EMBL/GenBank/DDBJ whole genome shotgun (WGS) entry which is preliminary data.</text>
</comment>
<gene>
    <name evidence="3" type="ORF">CU098_013189</name>
</gene>
<dbReference type="Proteomes" id="UP000253551">
    <property type="component" value="Unassembled WGS sequence"/>
</dbReference>
<feature type="compositionally biased region" description="Polar residues" evidence="1">
    <location>
        <begin position="1"/>
        <end position="17"/>
    </location>
</feature>